<comment type="caution">
    <text evidence="6">The sequence shown here is derived from an EMBL/GenBank/DDBJ whole genome shotgun (WGS) entry which is preliminary data.</text>
</comment>
<sequence length="351" mass="39179">MSCSASPRDHHPVRVRRRRLCENLLLSRPLPRFDVSIAPPDLTPWMHGNTGIAGVMQFQAPRPGPHVVMVSLMHGNEFASAIALDRLMRSGVTPRNGTISIVFGNLEAFARFDPANPAASRFIDEDMNRLWDEKRLHSQKESRELTRARALLPIIASADILIDMHSMLWESDPLLITPDTQRSVELASALVEPQSAPRLVLTDLGHAGGPRLIEQTRFTRARHKARSVLLEAGRHWEETTVDTSYQVARKIFEVSGDLFFGTIRCDALPEAPERAVVTDNVIARSATFTFTHPYRGGEVVSKAGTVIAQDGVDEICTPYDRCLLIMPNLYARRGQLAIRLARYLRDDHAPG</sequence>
<dbReference type="PANTHER" id="PTHR15162:SF7">
    <property type="entry name" value="SUCCINYLGLUTAMATE DESUCCINYLASE"/>
    <property type="match status" value="1"/>
</dbReference>
<protein>
    <submittedName>
        <fullName evidence="6">Succinylglutamate desuccinylase/aspartoacylase family protein</fullName>
    </submittedName>
</protein>
<keyword evidence="7" id="KW-1185">Reference proteome</keyword>
<evidence type="ECO:0000256" key="3">
    <source>
        <dbReference type="ARBA" id="ARBA00022801"/>
    </source>
</evidence>
<dbReference type="InterPro" id="IPR050178">
    <property type="entry name" value="AspA/AstE_fam"/>
</dbReference>
<dbReference type="GO" id="GO:0016788">
    <property type="term" value="F:hydrolase activity, acting on ester bonds"/>
    <property type="evidence" value="ECO:0007669"/>
    <property type="project" value="InterPro"/>
</dbReference>
<feature type="domain" description="Succinylglutamate desuccinylase/Aspartoacylase catalytic" evidence="5">
    <location>
        <begin position="63"/>
        <end position="235"/>
    </location>
</feature>
<dbReference type="SUPFAM" id="SSF53187">
    <property type="entry name" value="Zn-dependent exopeptidases"/>
    <property type="match status" value="1"/>
</dbReference>
<accession>A0AA35Y3X1</accession>
<dbReference type="GO" id="GO:0046872">
    <property type="term" value="F:metal ion binding"/>
    <property type="evidence" value="ECO:0007669"/>
    <property type="project" value="UniProtKB-KW"/>
</dbReference>
<evidence type="ECO:0000256" key="1">
    <source>
        <dbReference type="ARBA" id="ARBA00001947"/>
    </source>
</evidence>
<reference evidence="6" key="1">
    <citation type="submission" date="2023-03" db="EMBL/GenBank/DDBJ databases">
        <authorList>
            <person name="Cleenwerck I."/>
        </authorList>
    </citation>
    <scope>NUCLEOTIDE SEQUENCE</scope>
    <source>
        <strain evidence="6">LMG 32879</strain>
    </source>
</reference>
<evidence type="ECO:0000256" key="4">
    <source>
        <dbReference type="ARBA" id="ARBA00022833"/>
    </source>
</evidence>
<name>A0AA35Y3X1_9PROT</name>
<evidence type="ECO:0000313" key="7">
    <source>
        <dbReference type="Proteomes" id="UP001176960"/>
    </source>
</evidence>
<proteinExistence type="predicted"/>
<evidence type="ECO:0000259" key="5">
    <source>
        <dbReference type="Pfam" id="PF24827"/>
    </source>
</evidence>
<dbReference type="Proteomes" id="UP001176960">
    <property type="component" value="Unassembled WGS sequence"/>
</dbReference>
<evidence type="ECO:0000313" key="6">
    <source>
        <dbReference type="EMBL" id="CAI9120603.1"/>
    </source>
</evidence>
<evidence type="ECO:0000256" key="2">
    <source>
        <dbReference type="ARBA" id="ARBA00022723"/>
    </source>
</evidence>
<keyword evidence="2" id="KW-0479">Metal-binding</keyword>
<dbReference type="EMBL" id="CATKSH010000007">
    <property type="protein sequence ID" value="CAI9120603.1"/>
    <property type="molecule type" value="Genomic_DNA"/>
</dbReference>
<organism evidence="6 7">
    <name type="scientific">Brytella acorum</name>
    <dbReference type="NCBI Taxonomy" id="2959299"/>
    <lineage>
        <taxon>Bacteria</taxon>
        <taxon>Pseudomonadati</taxon>
        <taxon>Pseudomonadota</taxon>
        <taxon>Alphaproteobacteria</taxon>
        <taxon>Acetobacterales</taxon>
        <taxon>Acetobacteraceae</taxon>
        <taxon>Brytella</taxon>
    </lineage>
</organism>
<dbReference type="PANTHER" id="PTHR15162">
    <property type="entry name" value="ASPARTOACYLASE"/>
    <property type="match status" value="1"/>
</dbReference>
<dbReference type="RefSeq" id="WP_289841270.1">
    <property type="nucleotide sequence ID" value="NZ_CATKSH010000007.1"/>
</dbReference>
<dbReference type="Gene3D" id="3.40.630.10">
    <property type="entry name" value="Zn peptidases"/>
    <property type="match status" value="1"/>
</dbReference>
<comment type="cofactor">
    <cofactor evidence="1">
        <name>Zn(2+)</name>
        <dbReference type="ChEBI" id="CHEBI:29105"/>
    </cofactor>
</comment>
<dbReference type="GO" id="GO:0005829">
    <property type="term" value="C:cytosol"/>
    <property type="evidence" value="ECO:0007669"/>
    <property type="project" value="TreeGrafter"/>
</dbReference>
<keyword evidence="4" id="KW-0862">Zinc</keyword>
<dbReference type="Pfam" id="PF24827">
    <property type="entry name" value="AstE_AspA_cat"/>
    <property type="match status" value="1"/>
</dbReference>
<gene>
    <name evidence="6" type="ORF">LMG32879_001437</name>
</gene>
<keyword evidence="3" id="KW-0378">Hydrolase</keyword>
<dbReference type="InterPro" id="IPR055438">
    <property type="entry name" value="AstE_AspA_cat"/>
</dbReference>
<dbReference type="AlphaFoldDB" id="A0AA35Y3X1"/>